<feature type="domain" description="Protein kinase" evidence="9">
    <location>
        <begin position="194"/>
        <end position="281"/>
    </location>
</feature>
<dbReference type="PROSITE" id="PS50011">
    <property type="entry name" value="PROTEIN_KINASE_DOM"/>
    <property type="match status" value="1"/>
</dbReference>
<keyword evidence="8" id="KW-0067">ATP-binding</keyword>
<reference evidence="10 11" key="1">
    <citation type="submission" date="2013-11" db="EMBL/GenBank/DDBJ databases">
        <title>Genome sequencing of Stegodyphus mimosarum.</title>
        <authorList>
            <person name="Bechsgaard J."/>
        </authorList>
    </citation>
    <scope>NUCLEOTIDE SEQUENCE [LARGE SCALE GENOMIC DNA]</scope>
</reference>
<keyword evidence="11" id="KW-1185">Reference proteome</keyword>
<evidence type="ECO:0000256" key="4">
    <source>
        <dbReference type="ARBA" id="ARBA00022729"/>
    </source>
</evidence>
<dbReference type="GO" id="GO:0005524">
    <property type="term" value="F:ATP binding"/>
    <property type="evidence" value="ECO:0007669"/>
    <property type="project" value="UniProtKB-UniRule"/>
</dbReference>
<sequence>MTMPVSRMSGFSNISLRRLLPSTKLRNLGMRERRQLVGILSINDGWRDLAGLIRNPDNPNEYLYKVYDISFLESQWKTGRNPAEALLDDWSITGREQPDLNDLLMVLQEAQLLRAAYYVQTELLKLPDDTREAESTSEDIDTILKYRSQSSNTVVADVDTTVKTLEGINISELTVFSYSVLSRATQDFCNLNIGKGGCKIGEGSFGCVYLANISGRRFAVKKLKGDVDKQFFTELKILVRCHHENLVPLLGFSNNGPRCCLVYEYMPNGSLQDRLACVEKT</sequence>
<dbReference type="InterPro" id="IPR011009">
    <property type="entry name" value="Kinase-like_dom_sf"/>
</dbReference>
<dbReference type="SUPFAM" id="SSF47986">
    <property type="entry name" value="DEATH domain"/>
    <property type="match status" value="1"/>
</dbReference>
<dbReference type="Pfam" id="PF07714">
    <property type="entry name" value="PK_Tyr_Ser-Thr"/>
    <property type="match status" value="1"/>
</dbReference>
<evidence type="ECO:0000313" key="10">
    <source>
        <dbReference type="EMBL" id="KFM68714.1"/>
    </source>
</evidence>
<dbReference type="EMBL" id="KK116779">
    <property type="protein sequence ID" value="KFM68714.1"/>
    <property type="molecule type" value="Genomic_DNA"/>
</dbReference>
<dbReference type="GO" id="GO:0005886">
    <property type="term" value="C:plasma membrane"/>
    <property type="evidence" value="ECO:0007669"/>
    <property type="project" value="UniProtKB-SubCell"/>
</dbReference>
<keyword evidence="10" id="KW-0808">Transferase</keyword>
<dbReference type="AlphaFoldDB" id="A0A087TUC5"/>
<comment type="subcellular location">
    <subcellularLocation>
        <location evidence="1">Cell membrane</location>
        <topology evidence="1">Single-pass membrane protein</topology>
    </subcellularLocation>
</comment>
<evidence type="ECO:0000256" key="8">
    <source>
        <dbReference type="PROSITE-ProRule" id="PRU10141"/>
    </source>
</evidence>
<evidence type="ECO:0000256" key="2">
    <source>
        <dbReference type="ARBA" id="ARBA00022475"/>
    </source>
</evidence>
<dbReference type="OrthoDB" id="4062651at2759"/>
<dbReference type="InterPro" id="IPR044812">
    <property type="entry name" value="CERK1/LYK3-like"/>
</dbReference>
<proteinExistence type="predicted"/>
<evidence type="ECO:0000256" key="6">
    <source>
        <dbReference type="ARBA" id="ARBA00023136"/>
    </source>
</evidence>
<accession>A0A087TUC5</accession>
<feature type="binding site" evidence="8">
    <location>
        <position position="222"/>
    </location>
    <ligand>
        <name>ATP</name>
        <dbReference type="ChEBI" id="CHEBI:30616"/>
    </ligand>
</feature>
<evidence type="ECO:0000256" key="7">
    <source>
        <dbReference type="ARBA" id="ARBA00023157"/>
    </source>
</evidence>
<dbReference type="PROSITE" id="PS00107">
    <property type="entry name" value="PROTEIN_KINASE_ATP"/>
    <property type="match status" value="1"/>
</dbReference>
<dbReference type="InterPro" id="IPR001245">
    <property type="entry name" value="Ser-Thr/Tyr_kinase_cat_dom"/>
</dbReference>
<dbReference type="GO" id="GO:0019199">
    <property type="term" value="F:transmembrane receptor protein kinase activity"/>
    <property type="evidence" value="ECO:0007669"/>
    <property type="project" value="InterPro"/>
</dbReference>
<keyword evidence="10" id="KW-0418">Kinase</keyword>
<evidence type="ECO:0000313" key="11">
    <source>
        <dbReference type="Proteomes" id="UP000054359"/>
    </source>
</evidence>
<dbReference type="PANTHER" id="PTHR46204">
    <property type="entry name" value="CHITIN ELICITOR RECEPTOR KINASE 1-RELATED"/>
    <property type="match status" value="1"/>
</dbReference>
<keyword evidence="5" id="KW-1133">Transmembrane helix</keyword>
<dbReference type="PANTHER" id="PTHR46204:SF2">
    <property type="entry name" value="CHITIN ELICITOR RECEPTOR KINASE 1"/>
    <property type="match status" value="1"/>
</dbReference>
<dbReference type="SUPFAM" id="SSF56112">
    <property type="entry name" value="Protein kinase-like (PK-like)"/>
    <property type="match status" value="1"/>
</dbReference>
<keyword evidence="6" id="KW-0472">Membrane</keyword>
<keyword evidence="8" id="KW-0547">Nucleotide-binding</keyword>
<dbReference type="Proteomes" id="UP000054359">
    <property type="component" value="Unassembled WGS sequence"/>
</dbReference>
<keyword evidence="4" id="KW-0732">Signal</keyword>
<evidence type="ECO:0000259" key="9">
    <source>
        <dbReference type="PROSITE" id="PS50011"/>
    </source>
</evidence>
<keyword evidence="10" id="KW-0675">Receptor</keyword>
<dbReference type="Gene3D" id="1.10.533.10">
    <property type="entry name" value="Death Domain, Fas"/>
    <property type="match status" value="1"/>
</dbReference>
<feature type="non-terminal residue" evidence="10">
    <location>
        <position position="281"/>
    </location>
</feature>
<evidence type="ECO:0000256" key="1">
    <source>
        <dbReference type="ARBA" id="ARBA00004162"/>
    </source>
</evidence>
<keyword evidence="7" id="KW-1015">Disulfide bond</keyword>
<dbReference type="InterPro" id="IPR000719">
    <property type="entry name" value="Prot_kinase_dom"/>
</dbReference>
<dbReference type="Gene3D" id="3.30.200.20">
    <property type="entry name" value="Phosphorylase Kinase, domain 1"/>
    <property type="match status" value="1"/>
</dbReference>
<dbReference type="InterPro" id="IPR017441">
    <property type="entry name" value="Protein_kinase_ATP_BS"/>
</dbReference>
<protein>
    <submittedName>
        <fullName evidence="10">Interleukin-1 receptor-associated kinase 4</fullName>
    </submittedName>
</protein>
<evidence type="ECO:0000256" key="3">
    <source>
        <dbReference type="ARBA" id="ARBA00022692"/>
    </source>
</evidence>
<organism evidence="10 11">
    <name type="scientific">Stegodyphus mimosarum</name>
    <name type="common">African social velvet spider</name>
    <dbReference type="NCBI Taxonomy" id="407821"/>
    <lineage>
        <taxon>Eukaryota</taxon>
        <taxon>Metazoa</taxon>
        <taxon>Ecdysozoa</taxon>
        <taxon>Arthropoda</taxon>
        <taxon>Chelicerata</taxon>
        <taxon>Arachnida</taxon>
        <taxon>Araneae</taxon>
        <taxon>Araneomorphae</taxon>
        <taxon>Entelegynae</taxon>
        <taxon>Eresoidea</taxon>
        <taxon>Eresidae</taxon>
        <taxon>Stegodyphus</taxon>
    </lineage>
</organism>
<dbReference type="InterPro" id="IPR011029">
    <property type="entry name" value="DEATH-like_dom_sf"/>
</dbReference>
<keyword evidence="3" id="KW-0812">Transmembrane</keyword>
<gene>
    <name evidence="10" type="ORF">X975_00407</name>
</gene>
<dbReference type="STRING" id="407821.A0A087TUC5"/>
<name>A0A087TUC5_STEMI</name>
<dbReference type="OMA" id="HENDHIH"/>
<dbReference type="GO" id="GO:0045087">
    <property type="term" value="P:innate immune response"/>
    <property type="evidence" value="ECO:0007669"/>
    <property type="project" value="InterPro"/>
</dbReference>
<evidence type="ECO:0000256" key="5">
    <source>
        <dbReference type="ARBA" id="ARBA00022989"/>
    </source>
</evidence>
<keyword evidence="2" id="KW-1003">Cell membrane</keyword>